<dbReference type="InterPro" id="IPR052922">
    <property type="entry name" value="Cytidylate_Kinase-2"/>
</dbReference>
<evidence type="ECO:0000313" key="2">
    <source>
        <dbReference type="Proteomes" id="UP000326912"/>
    </source>
</evidence>
<proteinExistence type="predicted"/>
<dbReference type="PANTHER" id="PTHR37816">
    <property type="entry name" value="YALI0E33011P"/>
    <property type="match status" value="1"/>
</dbReference>
<dbReference type="InterPro" id="IPR027417">
    <property type="entry name" value="P-loop_NTPase"/>
</dbReference>
<sequence length="252" mass="29268">MLKIHIIGGSGSGKTTLGGQLAKRFGIPHYDLDQVGWKHGMKPLACYVEEALTILKQPGWVTEGNYLFWTDPLLHQADCIVLLDIPLAVAVWRVLYRHVDKSLRGTNPYATKLMIPLLKGIFYFYDHTDRPPTEFMRTYLDLYRQQTKVPATGFNEEFSARYLAIYQAISEPPAADFSQHYRETYNNGVEPPVLDFLRMHHEKFRMSELDRTIDTTYKYLEYYPGKVFVLKTKADRQRLLTHLSTLDQRQSD</sequence>
<name>A0A5J4KY01_9CHLR</name>
<keyword evidence="2" id="KW-1185">Reference proteome</keyword>
<dbReference type="Gene3D" id="3.40.50.300">
    <property type="entry name" value="P-loop containing nucleotide triphosphate hydrolases"/>
    <property type="match status" value="1"/>
</dbReference>
<dbReference type="Proteomes" id="UP000326912">
    <property type="component" value="Unassembled WGS sequence"/>
</dbReference>
<comment type="caution">
    <text evidence="1">The sequence shown here is derived from an EMBL/GenBank/DDBJ whole genome shotgun (WGS) entry which is preliminary data.</text>
</comment>
<dbReference type="RefSeq" id="WP_151759027.1">
    <property type="nucleotide sequence ID" value="NZ_BKZW01000003.1"/>
</dbReference>
<dbReference type="PANTHER" id="PTHR37816:SF2">
    <property type="entry name" value="DNA TOPOLOGY MODULATION PROTEIN FLAR-RELATED PROTEIN"/>
    <property type="match status" value="1"/>
</dbReference>
<protein>
    <recommendedName>
        <fullName evidence="3">DNA topology modulation protein FlaR</fullName>
    </recommendedName>
</protein>
<accession>A0A5J4KY01</accession>
<evidence type="ECO:0008006" key="3">
    <source>
        <dbReference type="Google" id="ProtNLM"/>
    </source>
</evidence>
<gene>
    <name evidence="1" type="ORF">KDW_55530</name>
</gene>
<dbReference type="SUPFAM" id="SSF52540">
    <property type="entry name" value="P-loop containing nucleoside triphosphate hydrolases"/>
    <property type="match status" value="2"/>
</dbReference>
<evidence type="ECO:0000313" key="1">
    <source>
        <dbReference type="EMBL" id="GER91391.1"/>
    </source>
</evidence>
<dbReference type="AlphaFoldDB" id="A0A5J4KY01"/>
<dbReference type="EMBL" id="BKZW01000003">
    <property type="protein sequence ID" value="GER91391.1"/>
    <property type="molecule type" value="Genomic_DNA"/>
</dbReference>
<reference evidence="1 2" key="1">
    <citation type="submission" date="2019-10" db="EMBL/GenBank/DDBJ databases">
        <title>Dictyobacter vulcani sp. nov., within the class Ktedonobacteria, isolated from soil of volcanic Mt. Zao.</title>
        <authorList>
            <person name="Zheng Y."/>
            <person name="Wang C.M."/>
            <person name="Sakai Y."/>
            <person name="Abe K."/>
            <person name="Yokota A."/>
            <person name="Yabe S."/>
        </authorList>
    </citation>
    <scope>NUCLEOTIDE SEQUENCE [LARGE SCALE GENOMIC DNA]</scope>
    <source>
        <strain evidence="1 2">W12</strain>
    </source>
</reference>
<organism evidence="1 2">
    <name type="scientific">Dictyobacter vulcani</name>
    <dbReference type="NCBI Taxonomy" id="2607529"/>
    <lineage>
        <taxon>Bacteria</taxon>
        <taxon>Bacillati</taxon>
        <taxon>Chloroflexota</taxon>
        <taxon>Ktedonobacteria</taxon>
        <taxon>Ktedonobacterales</taxon>
        <taxon>Dictyobacteraceae</taxon>
        <taxon>Dictyobacter</taxon>
    </lineage>
</organism>